<evidence type="ECO:0000256" key="4">
    <source>
        <dbReference type="ARBA" id="ARBA00023015"/>
    </source>
</evidence>
<feature type="modified residue" description="4-aspartylphosphate" evidence="8">
    <location>
        <position position="54"/>
    </location>
</feature>
<dbReference type="InterPro" id="IPR039420">
    <property type="entry name" value="WalR-like"/>
</dbReference>
<dbReference type="Gene3D" id="1.10.10.10">
    <property type="entry name" value="Winged helix-like DNA-binding domain superfamily/Winged helix DNA-binding domain"/>
    <property type="match status" value="1"/>
</dbReference>
<protein>
    <recommendedName>
        <fullName evidence="1">Stage 0 sporulation protein A homolog</fullName>
    </recommendedName>
</protein>
<keyword evidence="3" id="KW-0902">Two-component regulatory system</keyword>
<dbReference type="InterPro" id="IPR001867">
    <property type="entry name" value="OmpR/PhoB-type_DNA-bd"/>
</dbReference>
<sequence length="234" mass="26799">MKSKTILLVEDETDVMLANQEYMLMKGMNVLCADTIAEAKQILDDNNPDIILLDVMLPDGNGIDFIDNIKEKTAVPVLFLTCLSDSDNVIRGLIKGGSDYIRKPYDMDELYARIVANLRKEDEVRERAVKIDIGDIHMDTQTRRVLVGGQEKYITPIQFNILLYLAKNLDRVISGKEIYKEVWGIEDAKISSNVRIQIYELRKNLGMPKDNDPERYPYLDTIFGKGYMLATKER</sequence>
<evidence type="ECO:0000256" key="6">
    <source>
        <dbReference type="ARBA" id="ARBA00023163"/>
    </source>
</evidence>
<dbReference type="EMBL" id="JAMZFV010000007">
    <property type="protein sequence ID" value="MCP1109870.1"/>
    <property type="molecule type" value="Genomic_DNA"/>
</dbReference>
<feature type="domain" description="Response regulatory" evidence="10">
    <location>
        <begin position="5"/>
        <end position="118"/>
    </location>
</feature>
<evidence type="ECO:0000256" key="3">
    <source>
        <dbReference type="ARBA" id="ARBA00023012"/>
    </source>
</evidence>
<dbReference type="Pfam" id="PF00486">
    <property type="entry name" value="Trans_reg_C"/>
    <property type="match status" value="1"/>
</dbReference>
<organism evidence="12 13">
    <name type="scientific">Ohessyouella blattaphilus</name>
    <dbReference type="NCBI Taxonomy" id="2949333"/>
    <lineage>
        <taxon>Bacteria</taxon>
        <taxon>Bacillati</taxon>
        <taxon>Bacillota</taxon>
        <taxon>Clostridia</taxon>
        <taxon>Lachnospirales</taxon>
        <taxon>Lachnospiraceae</taxon>
        <taxon>Ohessyouella</taxon>
    </lineage>
</organism>
<name>A0ABT1EGN6_9FIRM</name>
<keyword evidence="4" id="KW-0805">Transcription regulation</keyword>
<keyword evidence="2 8" id="KW-0597">Phosphoprotein</keyword>
<reference evidence="12 13" key="1">
    <citation type="journal article" date="2022" name="Genome Biol. Evol.">
        <title>Host diet, physiology and behaviors set the stage for Lachnospiraceae cladogenesis.</title>
        <authorList>
            <person name="Vera-Ponce De Leon A."/>
            <person name="Schneider M."/>
            <person name="Jahnes B.C."/>
            <person name="Sadowski V."/>
            <person name="Camuy-Velez L.A."/>
            <person name="Duan J."/>
            <person name="Sabree Z.L."/>
        </authorList>
    </citation>
    <scope>NUCLEOTIDE SEQUENCE [LARGE SCALE GENOMIC DNA]</scope>
    <source>
        <strain evidence="12 13">PAL227</strain>
    </source>
</reference>
<comment type="caution">
    <text evidence="12">The sequence shown here is derived from an EMBL/GenBank/DDBJ whole genome shotgun (WGS) entry which is preliminary data.</text>
</comment>
<evidence type="ECO:0000256" key="7">
    <source>
        <dbReference type="ARBA" id="ARBA00024867"/>
    </source>
</evidence>
<evidence type="ECO:0000259" key="11">
    <source>
        <dbReference type="PROSITE" id="PS51755"/>
    </source>
</evidence>
<dbReference type="RefSeq" id="WP_262068751.1">
    <property type="nucleotide sequence ID" value="NZ_JAMXOC010000007.1"/>
</dbReference>
<dbReference type="Gene3D" id="3.40.50.2300">
    <property type="match status" value="1"/>
</dbReference>
<gene>
    <name evidence="12" type="ORF">NK118_06370</name>
</gene>
<feature type="DNA-binding region" description="OmpR/PhoB-type" evidence="9">
    <location>
        <begin position="128"/>
        <end position="231"/>
    </location>
</feature>
<comment type="function">
    <text evidence="7">May play the central regulatory role in sporulation. It may be an element of the effector pathway responsible for the activation of sporulation genes in response to nutritional stress. Spo0A may act in concert with spo0H (a sigma factor) to control the expression of some genes that are critical to the sporulation process.</text>
</comment>
<evidence type="ECO:0000256" key="8">
    <source>
        <dbReference type="PROSITE-ProRule" id="PRU00169"/>
    </source>
</evidence>
<accession>A0ABT1EGN6</accession>
<evidence type="ECO:0000259" key="10">
    <source>
        <dbReference type="PROSITE" id="PS50110"/>
    </source>
</evidence>
<evidence type="ECO:0000313" key="12">
    <source>
        <dbReference type="EMBL" id="MCP1109870.1"/>
    </source>
</evidence>
<proteinExistence type="predicted"/>
<dbReference type="InterPro" id="IPR011006">
    <property type="entry name" value="CheY-like_superfamily"/>
</dbReference>
<evidence type="ECO:0000256" key="9">
    <source>
        <dbReference type="PROSITE-ProRule" id="PRU01091"/>
    </source>
</evidence>
<dbReference type="CDD" id="cd00383">
    <property type="entry name" value="trans_reg_C"/>
    <property type="match status" value="1"/>
</dbReference>
<evidence type="ECO:0000256" key="5">
    <source>
        <dbReference type="ARBA" id="ARBA00023125"/>
    </source>
</evidence>
<dbReference type="InterPro" id="IPR036388">
    <property type="entry name" value="WH-like_DNA-bd_sf"/>
</dbReference>
<dbReference type="SMART" id="SM00862">
    <property type="entry name" value="Trans_reg_C"/>
    <property type="match status" value="1"/>
</dbReference>
<evidence type="ECO:0000313" key="13">
    <source>
        <dbReference type="Proteomes" id="UP001523565"/>
    </source>
</evidence>
<keyword evidence="13" id="KW-1185">Reference proteome</keyword>
<dbReference type="PROSITE" id="PS51755">
    <property type="entry name" value="OMPR_PHOB"/>
    <property type="match status" value="1"/>
</dbReference>
<evidence type="ECO:0000256" key="2">
    <source>
        <dbReference type="ARBA" id="ARBA00022553"/>
    </source>
</evidence>
<keyword evidence="6" id="KW-0804">Transcription</keyword>
<keyword evidence="5 9" id="KW-0238">DNA-binding</keyword>
<evidence type="ECO:0000256" key="1">
    <source>
        <dbReference type="ARBA" id="ARBA00018672"/>
    </source>
</evidence>
<dbReference type="PROSITE" id="PS50110">
    <property type="entry name" value="RESPONSE_REGULATORY"/>
    <property type="match status" value="1"/>
</dbReference>
<dbReference type="SUPFAM" id="SSF52172">
    <property type="entry name" value="CheY-like"/>
    <property type="match status" value="1"/>
</dbReference>
<dbReference type="PANTHER" id="PTHR48111">
    <property type="entry name" value="REGULATOR OF RPOS"/>
    <property type="match status" value="1"/>
</dbReference>
<feature type="domain" description="OmpR/PhoB-type" evidence="11">
    <location>
        <begin position="128"/>
        <end position="231"/>
    </location>
</feature>
<dbReference type="InterPro" id="IPR001789">
    <property type="entry name" value="Sig_transdc_resp-reg_receiver"/>
</dbReference>
<dbReference type="PANTHER" id="PTHR48111:SF1">
    <property type="entry name" value="TWO-COMPONENT RESPONSE REGULATOR ORR33"/>
    <property type="match status" value="1"/>
</dbReference>
<dbReference type="Proteomes" id="UP001523565">
    <property type="component" value="Unassembled WGS sequence"/>
</dbReference>
<dbReference type="SMART" id="SM00448">
    <property type="entry name" value="REC"/>
    <property type="match status" value="1"/>
</dbReference>
<dbReference type="Pfam" id="PF00072">
    <property type="entry name" value="Response_reg"/>
    <property type="match status" value="1"/>
</dbReference>